<dbReference type="AlphaFoldDB" id="A0A9W6H0I6"/>
<organism evidence="3 4">
    <name type="scientific">Microbacterium barkeri</name>
    <dbReference type="NCBI Taxonomy" id="33917"/>
    <lineage>
        <taxon>Bacteria</taxon>
        <taxon>Bacillati</taxon>
        <taxon>Actinomycetota</taxon>
        <taxon>Actinomycetes</taxon>
        <taxon>Micrococcales</taxon>
        <taxon>Microbacteriaceae</taxon>
        <taxon>Microbacterium</taxon>
    </lineage>
</organism>
<comment type="caution">
    <text evidence="3">The sequence shown here is derived from an EMBL/GenBank/DDBJ whole genome shotgun (WGS) entry which is preliminary data.</text>
</comment>
<dbReference type="EMBL" id="BSEJ01000001">
    <property type="protein sequence ID" value="GLJ59903.1"/>
    <property type="molecule type" value="Genomic_DNA"/>
</dbReference>
<accession>A0A9W6H0I6</accession>
<dbReference type="Proteomes" id="UP001142462">
    <property type="component" value="Unassembled WGS sequence"/>
</dbReference>
<protein>
    <recommendedName>
        <fullName evidence="2">LTD domain-containing protein</fullName>
    </recommendedName>
</protein>
<keyword evidence="4" id="KW-1185">Reference proteome</keyword>
<dbReference type="Gene3D" id="2.60.40.1260">
    <property type="entry name" value="Lamin Tail domain"/>
    <property type="match status" value="1"/>
</dbReference>
<dbReference type="PROSITE" id="PS51841">
    <property type="entry name" value="LTD"/>
    <property type="match status" value="2"/>
</dbReference>
<dbReference type="InterPro" id="IPR036415">
    <property type="entry name" value="Lamin_tail_dom_sf"/>
</dbReference>
<sequence>MTRSRALRRNRSLALLALAAALVPACATPAPSGAVAAPTDGDIVIDEVGAGTPDDPAASFFELRNLSPHAVDLSGWRVHRCTGDGTRLAEADHEVDLAGVVLEPGERITVGTGVDADVAMRGPFSTEGYGLVLEDARRRAVDAFAAYPSEPWPTQSECSASGNVPDALGAALDESWQRVGRTGDLAADFVRTRATPREAAAPAVEPAEPRALISEVASAGPGGRDDDLVELRAVADVDLSGWALYRCTRTGALTPETLQARFADGTELREGERLVVGGPGFRGDVDVRTTTSLADTVSGVLLVDAEGARVDGVSVSNHADTACQTGDAKLPSVLDHLRGESWQRHEETGEFLIAPRTPGRENATADDRLEIAFAYGDPGVALSEVATDPELPSAERHNLVELANYGDAVVDLSGWRIRACAPDGFRERTPLIEVPAGVRLAPGQTWLAALEGTRAAQGADAVYATALGYQGSGVWIEDAAGERVDSVGIFHRNEQDASNDVVSPCTKGLALSTFGVDRLAGETWQRVGFTGDDANDFRGGPSSPGALDLHDETPVGELTAEAALRIAAATPADGARAARAVAAAADEPQAVDGIDPVVARAFTGASEGGALTAEAAAGERPAALETARLAASDDGWAHPYVRFELARAADGTATWSGEVAGPAPARLSAWADGRWHAVDEEAAADDGTVTLSGTLPEGTTGLLVQVVPSGPAIADAADGLAAPGTYDFAVSHLTDTQYLSEAHPEVYREQTAWIAANAGPRDIAFAVHTGDLVQNWVDPDQGEERARREFAVASAAQGELDAAGVPNSVLPGNHDNKRGATNDLFNEHFGPHRYADAPWYGGSIAPDDGSANWTSFTREGAEFIVLSLPYAYAERELAWAERVIAEHPRANIIVATHEHLLPEDASGSAERATENRWVSRADELWERIVAPHRRVVLVLSGHYHGLARIETDDAGGIPGHDVVEILGDYQEFRTETGMRATGFQRLLQVSLATGEIAVDTISVTLGEHASAPFDYPQAVADDGRETTLAADRPWRIVEAGVQGRYDVADDDFRISVGLQYPKGLATSGLRIAAP</sequence>
<dbReference type="PANTHER" id="PTHR43143">
    <property type="entry name" value="METALLOPHOSPHOESTERASE, CALCINEURIN SUPERFAMILY"/>
    <property type="match status" value="1"/>
</dbReference>
<reference evidence="3" key="1">
    <citation type="journal article" date="2014" name="Int. J. Syst. Evol. Microbiol.">
        <title>Complete genome sequence of Corynebacterium casei LMG S-19264T (=DSM 44701T), isolated from a smear-ripened cheese.</title>
        <authorList>
            <consortium name="US DOE Joint Genome Institute (JGI-PGF)"/>
            <person name="Walter F."/>
            <person name="Albersmeier A."/>
            <person name="Kalinowski J."/>
            <person name="Ruckert C."/>
        </authorList>
    </citation>
    <scope>NUCLEOTIDE SEQUENCE</scope>
    <source>
        <strain evidence="3">VKM Ac-1020</strain>
    </source>
</reference>
<dbReference type="Pfam" id="PF00149">
    <property type="entry name" value="Metallophos"/>
    <property type="match status" value="1"/>
</dbReference>
<feature type="chain" id="PRO_5040920526" description="LTD domain-containing protein" evidence="1">
    <location>
        <begin position="37"/>
        <end position="1074"/>
    </location>
</feature>
<name>A0A9W6H0I6_9MICO</name>
<keyword evidence="1" id="KW-0732">Signal</keyword>
<dbReference type="InterPro" id="IPR004843">
    <property type="entry name" value="Calcineurin-like_PHP"/>
</dbReference>
<evidence type="ECO:0000256" key="1">
    <source>
        <dbReference type="SAM" id="SignalP"/>
    </source>
</evidence>
<feature type="domain" description="LTD" evidence="2">
    <location>
        <begin position="31"/>
        <end position="292"/>
    </location>
</feature>
<dbReference type="SUPFAM" id="SSF74853">
    <property type="entry name" value="Lamin A/C globular tail domain"/>
    <property type="match status" value="1"/>
</dbReference>
<dbReference type="Gene3D" id="3.60.21.10">
    <property type="match status" value="1"/>
</dbReference>
<evidence type="ECO:0000313" key="4">
    <source>
        <dbReference type="Proteomes" id="UP001142462"/>
    </source>
</evidence>
<dbReference type="InterPro" id="IPR051918">
    <property type="entry name" value="STPP_CPPED1"/>
</dbReference>
<dbReference type="SUPFAM" id="SSF56300">
    <property type="entry name" value="Metallo-dependent phosphatases"/>
    <property type="match status" value="1"/>
</dbReference>
<dbReference type="InterPro" id="IPR029052">
    <property type="entry name" value="Metallo-depent_PP-like"/>
</dbReference>
<feature type="domain" description="LTD" evidence="2">
    <location>
        <begin position="355"/>
        <end position="491"/>
    </location>
</feature>
<dbReference type="RefSeq" id="WP_271171641.1">
    <property type="nucleotide sequence ID" value="NZ_BSEJ01000001.1"/>
</dbReference>
<reference evidence="3" key="2">
    <citation type="submission" date="2023-01" db="EMBL/GenBank/DDBJ databases">
        <authorList>
            <person name="Sun Q."/>
            <person name="Evtushenko L."/>
        </authorList>
    </citation>
    <scope>NUCLEOTIDE SEQUENCE</scope>
    <source>
        <strain evidence="3">VKM Ac-1020</strain>
    </source>
</reference>
<proteinExistence type="predicted"/>
<dbReference type="InterPro" id="IPR001322">
    <property type="entry name" value="Lamin_tail_dom"/>
</dbReference>
<feature type="signal peptide" evidence="1">
    <location>
        <begin position="1"/>
        <end position="36"/>
    </location>
</feature>
<evidence type="ECO:0000259" key="2">
    <source>
        <dbReference type="PROSITE" id="PS51841"/>
    </source>
</evidence>
<dbReference type="GO" id="GO:0016787">
    <property type="term" value="F:hydrolase activity"/>
    <property type="evidence" value="ECO:0007669"/>
    <property type="project" value="InterPro"/>
</dbReference>
<dbReference type="Pfam" id="PF00932">
    <property type="entry name" value="LTD"/>
    <property type="match status" value="1"/>
</dbReference>
<dbReference type="PANTHER" id="PTHR43143:SF5">
    <property type="entry name" value="SECRETED PROTEIN"/>
    <property type="match status" value="1"/>
</dbReference>
<evidence type="ECO:0000313" key="3">
    <source>
        <dbReference type="EMBL" id="GLJ59903.1"/>
    </source>
</evidence>
<gene>
    <name evidence="3" type="ORF">GCM10017576_00320</name>
</gene>